<dbReference type="AlphaFoldDB" id="A0A7W7N911"/>
<accession>A0A7W7N911</accession>
<keyword evidence="2" id="KW-1185">Reference proteome</keyword>
<dbReference type="EMBL" id="JACHLD010000010">
    <property type="protein sequence ID" value="MBB4804423.1"/>
    <property type="molecule type" value="Genomic_DNA"/>
</dbReference>
<organism evidence="1 2">
    <name type="scientific">Flavobacterium nitrogenifigens</name>
    <dbReference type="NCBI Taxonomy" id="1617283"/>
    <lineage>
        <taxon>Bacteria</taxon>
        <taxon>Pseudomonadati</taxon>
        <taxon>Bacteroidota</taxon>
        <taxon>Flavobacteriia</taxon>
        <taxon>Flavobacteriales</taxon>
        <taxon>Flavobacteriaceae</taxon>
        <taxon>Flavobacterium</taxon>
    </lineage>
</organism>
<reference evidence="1 2" key="1">
    <citation type="submission" date="2020-08" db="EMBL/GenBank/DDBJ databases">
        <title>Functional genomics of gut bacteria from endangered species of beetles.</title>
        <authorList>
            <person name="Carlos-Shanley C."/>
        </authorList>
    </citation>
    <scope>NUCLEOTIDE SEQUENCE [LARGE SCALE GENOMIC DNA]</scope>
    <source>
        <strain evidence="1 2">S00142</strain>
    </source>
</reference>
<sequence>MFFSNVVKITLCIFQKKEVIFEKYVFCLNYHKVNVECLFFNMLINLTKILHKESIF</sequence>
<proteinExistence type="predicted"/>
<dbReference type="Proteomes" id="UP000561681">
    <property type="component" value="Unassembled WGS sequence"/>
</dbReference>
<gene>
    <name evidence="1" type="ORF">HNP37_004515</name>
</gene>
<protein>
    <submittedName>
        <fullName evidence="1">Uncharacterized protein</fullName>
    </submittedName>
</protein>
<comment type="caution">
    <text evidence="1">The sequence shown here is derived from an EMBL/GenBank/DDBJ whole genome shotgun (WGS) entry which is preliminary data.</text>
</comment>
<evidence type="ECO:0000313" key="2">
    <source>
        <dbReference type="Proteomes" id="UP000561681"/>
    </source>
</evidence>
<name>A0A7W7N911_9FLAO</name>
<evidence type="ECO:0000313" key="1">
    <source>
        <dbReference type="EMBL" id="MBB4804423.1"/>
    </source>
</evidence>